<dbReference type="GO" id="GO:0016020">
    <property type="term" value="C:membrane"/>
    <property type="evidence" value="ECO:0007669"/>
    <property type="project" value="UniProtKB-SubCell"/>
</dbReference>
<comment type="caution">
    <text evidence="7">The sequence shown here is derived from an EMBL/GenBank/DDBJ whole genome shotgun (WGS) entry which is preliminary data.</text>
</comment>
<proteinExistence type="predicted"/>
<feature type="transmembrane region" description="Helical" evidence="5">
    <location>
        <begin position="25"/>
        <end position="48"/>
    </location>
</feature>
<feature type="transmembrane region" description="Helical" evidence="5">
    <location>
        <begin position="160"/>
        <end position="181"/>
    </location>
</feature>
<accession>A0A813TZI1</accession>
<evidence type="ECO:0000259" key="6">
    <source>
        <dbReference type="PROSITE" id="PS50262"/>
    </source>
</evidence>
<evidence type="ECO:0000256" key="2">
    <source>
        <dbReference type="ARBA" id="ARBA00022692"/>
    </source>
</evidence>
<comment type="subcellular location">
    <subcellularLocation>
        <location evidence="1">Membrane</location>
    </subcellularLocation>
</comment>
<feature type="transmembrane region" description="Helical" evidence="5">
    <location>
        <begin position="196"/>
        <end position="217"/>
    </location>
</feature>
<keyword evidence="2 5" id="KW-0812">Transmembrane</keyword>
<dbReference type="Gene3D" id="1.20.1070.10">
    <property type="entry name" value="Rhodopsin 7-helix transmembrane proteins"/>
    <property type="match status" value="1"/>
</dbReference>
<evidence type="ECO:0000313" key="7">
    <source>
        <dbReference type="EMBL" id="CAF0816343.1"/>
    </source>
</evidence>
<sequence length="243" mass="28999">MYSYILYGDVNKNISFNNWWCYARAYLILVGLSAIYISYLLQSCLRFFRVVLHRWKQLQTFQMIVKLIIGQWVTSFVLLTFTLIWHYIEYLPDTYHCQIAFNNFLGNLLATFIIFSIPTIASVFIYIYIIYYTKQQTNVITTQETRYRAIQRDIVVLRRVIILITSVTILTLPTLILWIYYLVTGFILPLSYNVEWLLLSLSLVFLSVTSTFITPQVRRLIRLNWRRNQRVRPVIMNQTPELT</sequence>
<evidence type="ECO:0000256" key="1">
    <source>
        <dbReference type="ARBA" id="ARBA00004370"/>
    </source>
</evidence>
<dbReference type="EMBL" id="CAJNOR010000145">
    <property type="protein sequence ID" value="CAF0816343.1"/>
    <property type="molecule type" value="Genomic_DNA"/>
</dbReference>
<keyword evidence="4 5" id="KW-0472">Membrane</keyword>
<keyword evidence="8" id="KW-1185">Reference proteome</keyword>
<protein>
    <recommendedName>
        <fullName evidence="6">G-protein coupled receptors family 1 profile domain-containing protein</fullName>
    </recommendedName>
</protein>
<dbReference type="InterPro" id="IPR017452">
    <property type="entry name" value="GPCR_Rhodpsn_7TM"/>
</dbReference>
<evidence type="ECO:0000256" key="4">
    <source>
        <dbReference type="ARBA" id="ARBA00023136"/>
    </source>
</evidence>
<feature type="transmembrane region" description="Helical" evidence="5">
    <location>
        <begin position="69"/>
        <end position="88"/>
    </location>
</feature>
<dbReference type="Proteomes" id="UP000663828">
    <property type="component" value="Unassembled WGS sequence"/>
</dbReference>
<organism evidence="7 8">
    <name type="scientific">Adineta ricciae</name>
    <name type="common">Rotifer</name>
    <dbReference type="NCBI Taxonomy" id="249248"/>
    <lineage>
        <taxon>Eukaryota</taxon>
        <taxon>Metazoa</taxon>
        <taxon>Spiralia</taxon>
        <taxon>Gnathifera</taxon>
        <taxon>Rotifera</taxon>
        <taxon>Eurotatoria</taxon>
        <taxon>Bdelloidea</taxon>
        <taxon>Adinetida</taxon>
        <taxon>Adinetidae</taxon>
        <taxon>Adineta</taxon>
    </lineage>
</organism>
<dbReference type="SUPFAM" id="SSF81321">
    <property type="entry name" value="Family A G protein-coupled receptor-like"/>
    <property type="match status" value="1"/>
</dbReference>
<feature type="transmembrane region" description="Helical" evidence="5">
    <location>
        <begin position="108"/>
        <end position="131"/>
    </location>
</feature>
<evidence type="ECO:0000256" key="5">
    <source>
        <dbReference type="SAM" id="Phobius"/>
    </source>
</evidence>
<evidence type="ECO:0000256" key="3">
    <source>
        <dbReference type="ARBA" id="ARBA00022989"/>
    </source>
</evidence>
<name>A0A813TZI1_ADIRI</name>
<dbReference type="PROSITE" id="PS50262">
    <property type="entry name" value="G_PROTEIN_RECEP_F1_2"/>
    <property type="match status" value="1"/>
</dbReference>
<feature type="domain" description="G-protein coupled receptors family 1 profile" evidence="6">
    <location>
        <begin position="1"/>
        <end position="218"/>
    </location>
</feature>
<dbReference type="AlphaFoldDB" id="A0A813TZI1"/>
<gene>
    <name evidence="7" type="ORF">XAT740_LOCUS3730</name>
</gene>
<evidence type="ECO:0000313" key="8">
    <source>
        <dbReference type="Proteomes" id="UP000663828"/>
    </source>
</evidence>
<reference evidence="7" key="1">
    <citation type="submission" date="2021-02" db="EMBL/GenBank/DDBJ databases">
        <authorList>
            <person name="Nowell W R."/>
        </authorList>
    </citation>
    <scope>NUCLEOTIDE SEQUENCE</scope>
</reference>
<keyword evidence="3 5" id="KW-1133">Transmembrane helix</keyword>